<sequence length="104" mass="11183">MSTVGIRRMEPGCALRLFTCSRSRAGVPRTILVAQVGFQRRLVSVRSEEILVASIGGVLVDERHRGTGFGGRTVREARTTTRWSVTAHGSATASSSTKSSKFSS</sequence>
<keyword evidence="3" id="KW-1185">Reference proteome</keyword>
<name>A0ABX1GA18_9MICC</name>
<proteinExistence type="predicted"/>
<evidence type="ECO:0000256" key="1">
    <source>
        <dbReference type="SAM" id="MobiDB-lite"/>
    </source>
</evidence>
<dbReference type="Gene3D" id="3.40.630.30">
    <property type="match status" value="1"/>
</dbReference>
<evidence type="ECO:0000313" key="3">
    <source>
        <dbReference type="Proteomes" id="UP000746595"/>
    </source>
</evidence>
<dbReference type="EMBL" id="JAAWVT010000018">
    <property type="protein sequence ID" value="NKG22884.1"/>
    <property type="molecule type" value="Genomic_DNA"/>
</dbReference>
<evidence type="ECO:0008006" key="4">
    <source>
        <dbReference type="Google" id="ProtNLM"/>
    </source>
</evidence>
<reference evidence="2 3" key="1">
    <citation type="submission" date="2020-04" db="EMBL/GenBank/DDBJ databases">
        <title>Paeniglutamicibacter sp. ANT13_2, a novel actinomycete isolated from sediment in Antarctica.</title>
        <authorList>
            <person name="Sakdapetsiri C."/>
            <person name="Pinyakong O."/>
        </authorList>
    </citation>
    <scope>NUCLEOTIDE SEQUENCE [LARGE SCALE GENOMIC DNA]</scope>
    <source>
        <strain evidence="2 3">ANT13_2</strain>
    </source>
</reference>
<organism evidence="2 3">
    <name type="scientific">Paeniglutamicibacter terrestris</name>
    <dbReference type="NCBI Taxonomy" id="2723403"/>
    <lineage>
        <taxon>Bacteria</taxon>
        <taxon>Bacillati</taxon>
        <taxon>Actinomycetota</taxon>
        <taxon>Actinomycetes</taxon>
        <taxon>Micrococcales</taxon>
        <taxon>Micrococcaceae</taxon>
        <taxon>Paeniglutamicibacter</taxon>
    </lineage>
</organism>
<evidence type="ECO:0000313" key="2">
    <source>
        <dbReference type="EMBL" id="NKG22884.1"/>
    </source>
</evidence>
<comment type="caution">
    <text evidence="2">The sequence shown here is derived from an EMBL/GenBank/DDBJ whole genome shotgun (WGS) entry which is preliminary data.</text>
</comment>
<dbReference type="RefSeq" id="WP_168153614.1">
    <property type="nucleotide sequence ID" value="NZ_JAAWVT010000018.1"/>
</dbReference>
<feature type="region of interest" description="Disordered" evidence="1">
    <location>
        <begin position="83"/>
        <end position="104"/>
    </location>
</feature>
<accession>A0ABX1GA18</accession>
<dbReference type="Proteomes" id="UP000746595">
    <property type="component" value="Unassembled WGS sequence"/>
</dbReference>
<protein>
    <recommendedName>
        <fullName evidence="4">GNAT family N-acetyltransferase</fullName>
    </recommendedName>
</protein>
<feature type="compositionally biased region" description="Low complexity" evidence="1">
    <location>
        <begin position="90"/>
        <end position="104"/>
    </location>
</feature>
<gene>
    <name evidence="2" type="ORF">HED64_19540</name>
</gene>